<keyword evidence="3" id="KW-1185">Reference proteome</keyword>
<evidence type="ECO:0000313" key="2">
    <source>
        <dbReference type="EMBL" id="KAK7269576.1"/>
    </source>
</evidence>
<keyword evidence="1" id="KW-1133">Transmembrane helix</keyword>
<feature type="transmembrane region" description="Helical" evidence="1">
    <location>
        <begin position="80"/>
        <end position="101"/>
    </location>
</feature>
<sequence length="158" mass="17622">MTRFILSQDSAVGVSFSCSRELRTLSNASSQSFHAPLQSSACEHGYISESHTLEGNSASVMPYQSVVAYDGSLRKVASNLYHLALVLILFRCVLTVVWNYFCFEQFSEWNVCFVDLSAAFIFDGRNVVEAKKLREIGFIVYSIGKPLDSWLKDMPGVA</sequence>
<organism evidence="2 3">
    <name type="scientific">Crotalaria pallida</name>
    <name type="common">Smooth rattlebox</name>
    <name type="synonym">Crotalaria striata</name>
    <dbReference type="NCBI Taxonomy" id="3830"/>
    <lineage>
        <taxon>Eukaryota</taxon>
        <taxon>Viridiplantae</taxon>
        <taxon>Streptophyta</taxon>
        <taxon>Embryophyta</taxon>
        <taxon>Tracheophyta</taxon>
        <taxon>Spermatophyta</taxon>
        <taxon>Magnoliopsida</taxon>
        <taxon>eudicotyledons</taxon>
        <taxon>Gunneridae</taxon>
        <taxon>Pentapetalae</taxon>
        <taxon>rosids</taxon>
        <taxon>fabids</taxon>
        <taxon>Fabales</taxon>
        <taxon>Fabaceae</taxon>
        <taxon>Papilionoideae</taxon>
        <taxon>50 kb inversion clade</taxon>
        <taxon>genistoids sensu lato</taxon>
        <taxon>core genistoids</taxon>
        <taxon>Crotalarieae</taxon>
        <taxon>Crotalaria</taxon>
    </lineage>
</organism>
<dbReference type="Proteomes" id="UP001372338">
    <property type="component" value="Unassembled WGS sequence"/>
</dbReference>
<dbReference type="AlphaFoldDB" id="A0AAN9IEB8"/>
<name>A0AAN9IEB8_CROPI</name>
<evidence type="ECO:0000256" key="1">
    <source>
        <dbReference type="SAM" id="Phobius"/>
    </source>
</evidence>
<proteinExistence type="predicted"/>
<evidence type="ECO:0000313" key="3">
    <source>
        <dbReference type="Proteomes" id="UP001372338"/>
    </source>
</evidence>
<protein>
    <submittedName>
        <fullName evidence="2">Uncharacterized protein</fullName>
    </submittedName>
</protein>
<gene>
    <name evidence="2" type="ORF">RIF29_22308</name>
</gene>
<dbReference type="Gene3D" id="3.40.50.720">
    <property type="entry name" value="NAD(P)-binding Rossmann-like Domain"/>
    <property type="match status" value="1"/>
</dbReference>
<keyword evidence="1" id="KW-0472">Membrane</keyword>
<dbReference type="EMBL" id="JAYWIO010000004">
    <property type="protein sequence ID" value="KAK7269576.1"/>
    <property type="molecule type" value="Genomic_DNA"/>
</dbReference>
<keyword evidence="1" id="KW-0812">Transmembrane</keyword>
<accession>A0AAN9IEB8</accession>
<comment type="caution">
    <text evidence="2">The sequence shown here is derived from an EMBL/GenBank/DDBJ whole genome shotgun (WGS) entry which is preliminary data.</text>
</comment>
<reference evidence="2 3" key="1">
    <citation type="submission" date="2024-01" db="EMBL/GenBank/DDBJ databases">
        <title>The genomes of 5 underutilized Papilionoideae crops provide insights into root nodulation and disease resistanc.</title>
        <authorList>
            <person name="Yuan L."/>
        </authorList>
    </citation>
    <scope>NUCLEOTIDE SEQUENCE [LARGE SCALE GENOMIC DNA]</scope>
    <source>
        <strain evidence="2">ZHUSHIDOU_FW_LH</strain>
        <tissue evidence="2">Leaf</tissue>
    </source>
</reference>